<dbReference type="Pfam" id="PF03133">
    <property type="entry name" value="TTL"/>
    <property type="match status" value="1"/>
</dbReference>
<organism evidence="7 8">
    <name type="scientific">Fasciola gigantica</name>
    <name type="common">Giant liver fluke</name>
    <dbReference type="NCBI Taxonomy" id="46835"/>
    <lineage>
        <taxon>Eukaryota</taxon>
        <taxon>Metazoa</taxon>
        <taxon>Spiralia</taxon>
        <taxon>Lophotrochozoa</taxon>
        <taxon>Platyhelminthes</taxon>
        <taxon>Trematoda</taxon>
        <taxon>Digenea</taxon>
        <taxon>Plagiorchiida</taxon>
        <taxon>Echinostomata</taxon>
        <taxon>Echinostomatoidea</taxon>
        <taxon>Fasciolidae</taxon>
        <taxon>Fasciola</taxon>
    </lineage>
</organism>
<evidence type="ECO:0000256" key="5">
    <source>
        <dbReference type="ARBA" id="ARBA00022840"/>
    </source>
</evidence>
<dbReference type="Proteomes" id="UP000316759">
    <property type="component" value="Unassembled WGS sequence"/>
</dbReference>
<proteinExistence type="inferred from homology"/>
<dbReference type="GO" id="GO:0070740">
    <property type="term" value="F:tubulin-glutamic acid ligase activity"/>
    <property type="evidence" value="ECO:0007669"/>
    <property type="project" value="TreeGrafter"/>
</dbReference>
<comment type="similarity">
    <text evidence="1">Belongs to the tubulin--tyrosine ligase family.</text>
</comment>
<feature type="region of interest" description="Disordered" evidence="6">
    <location>
        <begin position="588"/>
        <end position="691"/>
    </location>
</feature>
<dbReference type="FunFam" id="3.30.470.20:FF:000009">
    <property type="entry name" value="tubulin polyglutamylase TTLL5 isoform X1"/>
    <property type="match status" value="1"/>
</dbReference>
<gene>
    <name evidence="7" type="ORF">FGIG_06809</name>
</gene>
<evidence type="ECO:0000313" key="8">
    <source>
        <dbReference type="Proteomes" id="UP000316759"/>
    </source>
</evidence>
<protein>
    <recommendedName>
        <fullName evidence="9">Tubulin polyglutamylase ttll6</fullName>
    </recommendedName>
</protein>
<keyword evidence="8" id="KW-1185">Reference proteome</keyword>
<feature type="region of interest" description="Disordered" evidence="6">
    <location>
        <begin position="1079"/>
        <end position="1100"/>
    </location>
</feature>
<feature type="compositionally biased region" description="Polar residues" evidence="6">
    <location>
        <begin position="618"/>
        <end position="642"/>
    </location>
</feature>
<dbReference type="AlphaFoldDB" id="A0A504YIH9"/>
<keyword evidence="4" id="KW-0547">Nucleotide-binding</keyword>
<dbReference type="SUPFAM" id="SSF56059">
    <property type="entry name" value="Glutathione synthetase ATP-binding domain-like"/>
    <property type="match status" value="1"/>
</dbReference>
<evidence type="ECO:0000256" key="6">
    <source>
        <dbReference type="SAM" id="MobiDB-lite"/>
    </source>
</evidence>
<evidence type="ECO:0008006" key="9">
    <source>
        <dbReference type="Google" id="ProtNLM"/>
    </source>
</evidence>
<accession>A0A504YIH9</accession>
<keyword evidence="3" id="KW-0493">Microtubule</keyword>
<name>A0A504YIH9_FASGI</name>
<dbReference type="STRING" id="46835.A0A504YIH9"/>
<dbReference type="Gene3D" id="3.30.470.20">
    <property type="entry name" value="ATP-grasp fold, B domain"/>
    <property type="match status" value="1"/>
</dbReference>
<dbReference type="PROSITE" id="PS51221">
    <property type="entry name" value="TTL"/>
    <property type="match status" value="1"/>
</dbReference>
<keyword evidence="5" id="KW-0067">ATP-binding</keyword>
<comment type="caution">
    <text evidence="7">The sequence shown here is derived from an EMBL/GenBank/DDBJ whole genome shotgun (WGS) entry which is preliminary data.</text>
</comment>
<evidence type="ECO:0000313" key="7">
    <source>
        <dbReference type="EMBL" id="TPP61562.1"/>
    </source>
</evidence>
<dbReference type="GO" id="GO:0036064">
    <property type="term" value="C:ciliary basal body"/>
    <property type="evidence" value="ECO:0007669"/>
    <property type="project" value="TreeGrafter"/>
</dbReference>
<dbReference type="GO" id="GO:0000226">
    <property type="term" value="P:microtubule cytoskeleton organization"/>
    <property type="evidence" value="ECO:0007669"/>
    <property type="project" value="TreeGrafter"/>
</dbReference>
<keyword evidence="2" id="KW-0436">Ligase</keyword>
<dbReference type="InterPro" id="IPR004344">
    <property type="entry name" value="TTL/TTLL_fam"/>
</dbReference>
<dbReference type="PANTHER" id="PTHR12241">
    <property type="entry name" value="TUBULIN POLYGLUTAMYLASE"/>
    <property type="match status" value="1"/>
</dbReference>
<dbReference type="PANTHER" id="PTHR12241:SF161">
    <property type="entry name" value="TUBULIN POLYGLUTAMYLASE TTLL6"/>
    <property type="match status" value="1"/>
</dbReference>
<dbReference type="GO" id="GO:0005874">
    <property type="term" value="C:microtubule"/>
    <property type="evidence" value="ECO:0007669"/>
    <property type="project" value="UniProtKB-KW"/>
</dbReference>
<dbReference type="OrthoDB" id="202825at2759"/>
<sequence>MDLVRSRSEYKSKINVGNNQHKRKKILSETASKNSTTDIIPLIPESPLIQCVGDHHENGIDQLCSSSDEEGEEIEVAGTDDPDAIPFLELVDEENILILPPEGYGEASDNEDSQRYQVNVKQQASLYLESPSCNPELDSAASLRIKKKRRKKTYTVNLTNCKYESVRRVFRRFGFREVDEEEEWNLYWTDFSVSLDRVVVMKTWQKINHFPGMSEICRKDSLARNLNRMLKAFPKDYNIFPKTWCLPSDWNELQTYVRKHKTRTYIFKPDTGCQGKGIYIVRSFKDIRPVENMICQVYLSKPFLIDGYKFDMRLYVLLTSCDPLRIYVFRDGLVRFTTIPYAEPNQRNMHNMYMHLTNYAVQKHSEGFIRDDEEGGTKRRITTLNRWFSQKGYDVKKIWDEVDDVVIKTILSGYSVLRHNYRTCFPNHAHTSACFEVLGFDIMFNHKLKPYVLEVNHSPSFTTDSKLDREIKEAMLWDTLNLAHFSMLSKRKCIEDERKRIRNRLLNKCARKDFKDATEKEQARFLANSDRYEKNHMGNYRRVYPTDDTHKYDQFLSPNATFYQETMTYKVRSECARQQREEIRQKQEKLGLLSNKQKSSLPPESPAPRKLSVKSHAQRNLSRAGTGANTRNSKPVKSGTESRATERSWGDQIQPPSNQSTGDVKDTPMDSPCSEKVGNPMEKLWQPQPILPDEEAERLEGLQQRERFMRSIGLIETIHQLLNNTRGVTSSAVTKGGNLGKIIHLKNGFSNPGVLIGHERKREGAFTAHSHTFGSNRTLFNGCPKRQTSVTHLNHLQTMMRVDETSMTKTIRRDAINSRTRTPCMMPEVDHQSVNRRSESPFYTIGHRISAIPNNNFKRHMSASRFQSTEAESNSVIYGLNGLRPSFYGRPFKPYSGVEVNHSSGCCHTYVGPLSNSCSAPGFSTSNSLLESGMESNVYPSRIQDNLSRPWEQPREVIGRHFPARNTCLGYRYHKGYPASKSKDLRESMAQNESVHRNVYSDNDPRQEMLNPDLWKQRQDPITLGNETRNKITSIQLISHDRPLPVSVYQTEISPIRGRDNLVKRSTSFPNVEPHLTVSNPHRLHNNQSSSDGLKHKTIL</sequence>
<reference evidence="7 8" key="1">
    <citation type="submission" date="2019-04" db="EMBL/GenBank/DDBJ databases">
        <title>Annotation for the trematode Fasciola gigantica.</title>
        <authorList>
            <person name="Choi Y.-J."/>
        </authorList>
    </citation>
    <scope>NUCLEOTIDE SEQUENCE [LARGE SCALE GENOMIC DNA]</scope>
    <source>
        <strain evidence="7">Uganda_cow_1</strain>
    </source>
</reference>
<dbReference type="GO" id="GO:0005524">
    <property type="term" value="F:ATP binding"/>
    <property type="evidence" value="ECO:0007669"/>
    <property type="project" value="UniProtKB-KW"/>
</dbReference>
<evidence type="ECO:0000256" key="2">
    <source>
        <dbReference type="ARBA" id="ARBA00022598"/>
    </source>
</evidence>
<evidence type="ECO:0000256" key="3">
    <source>
        <dbReference type="ARBA" id="ARBA00022701"/>
    </source>
</evidence>
<dbReference type="EMBL" id="SUNJ01008022">
    <property type="protein sequence ID" value="TPP61562.1"/>
    <property type="molecule type" value="Genomic_DNA"/>
</dbReference>
<evidence type="ECO:0000256" key="1">
    <source>
        <dbReference type="ARBA" id="ARBA00006820"/>
    </source>
</evidence>
<dbReference type="GO" id="GO:0015631">
    <property type="term" value="F:tubulin binding"/>
    <property type="evidence" value="ECO:0007669"/>
    <property type="project" value="TreeGrafter"/>
</dbReference>
<evidence type="ECO:0000256" key="4">
    <source>
        <dbReference type="ARBA" id="ARBA00022741"/>
    </source>
</evidence>